<evidence type="ECO:0000313" key="3">
    <source>
        <dbReference type="Proteomes" id="UP000037923"/>
    </source>
</evidence>
<dbReference type="EMBL" id="LGTL01000022">
    <property type="protein sequence ID" value="KPA75969.1"/>
    <property type="molecule type" value="Genomic_DNA"/>
</dbReference>
<dbReference type="GeneID" id="26908410"/>
<feature type="compositionally biased region" description="Polar residues" evidence="1">
    <location>
        <begin position="90"/>
        <end position="114"/>
    </location>
</feature>
<dbReference type="AlphaFoldDB" id="A0A0M9FU36"/>
<evidence type="ECO:0000256" key="1">
    <source>
        <dbReference type="SAM" id="MobiDB-lite"/>
    </source>
</evidence>
<comment type="caution">
    <text evidence="2">The sequence shown here is derived from an EMBL/GenBank/DDBJ whole genome shotgun (WGS) entry which is preliminary data.</text>
</comment>
<dbReference type="Proteomes" id="UP000037923">
    <property type="component" value="Unassembled WGS sequence"/>
</dbReference>
<organism evidence="2 3">
    <name type="scientific">Leptomonas pyrrhocoris</name>
    <name type="common">Firebug parasite</name>
    <dbReference type="NCBI Taxonomy" id="157538"/>
    <lineage>
        <taxon>Eukaryota</taxon>
        <taxon>Discoba</taxon>
        <taxon>Euglenozoa</taxon>
        <taxon>Kinetoplastea</taxon>
        <taxon>Metakinetoplastina</taxon>
        <taxon>Trypanosomatida</taxon>
        <taxon>Trypanosomatidae</taxon>
        <taxon>Leishmaniinae</taxon>
        <taxon>Leptomonas</taxon>
    </lineage>
</organism>
<reference evidence="2 3" key="1">
    <citation type="submission" date="2015-07" db="EMBL/GenBank/DDBJ databases">
        <title>High-quality genome of monoxenous trypanosomatid Leptomonas pyrrhocoris.</title>
        <authorList>
            <person name="Flegontov P."/>
            <person name="Butenko A."/>
            <person name="Firsov S."/>
            <person name="Vlcek C."/>
            <person name="Logacheva M.D."/>
            <person name="Field M."/>
            <person name="Filatov D."/>
            <person name="Flegontova O."/>
            <person name="Gerasimov E."/>
            <person name="Jackson A.P."/>
            <person name="Kelly S."/>
            <person name="Opperdoes F."/>
            <person name="O'Reilly A."/>
            <person name="Votypka J."/>
            <person name="Yurchenko V."/>
            <person name="Lukes J."/>
        </authorList>
    </citation>
    <scope>NUCLEOTIDE SEQUENCE [LARGE SCALE GENOMIC DNA]</scope>
    <source>
        <strain evidence="2">H10</strain>
    </source>
</reference>
<dbReference type="VEuPathDB" id="TriTrypDB:LpyrH10_22_0850"/>
<accession>A0A0M9FU36</accession>
<gene>
    <name evidence="2" type="ORF">ABB37_08125</name>
</gene>
<name>A0A0M9FU36_LEPPY</name>
<keyword evidence="3" id="KW-1185">Reference proteome</keyword>
<dbReference type="RefSeq" id="XP_015654408.1">
    <property type="nucleotide sequence ID" value="XM_015807013.1"/>
</dbReference>
<evidence type="ECO:0000313" key="2">
    <source>
        <dbReference type="EMBL" id="KPA75969.1"/>
    </source>
</evidence>
<feature type="region of interest" description="Disordered" evidence="1">
    <location>
        <begin position="55"/>
        <end position="125"/>
    </location>
</feature>
<protein>
    <submittedName>
        <fullName evidence="2">Uncharacterized protein</fullName>
    </submittedName>
</protein>
<feature type="compositionally biased region" description="Polar residues" evidence="1">
    <location>
        <begin position="64"/>
        <end position="80"/>
    </location>
</feature>
<feature type="compositionally biased region" description="Basic and acidic residues" evidence="1">
    <location>
        <begin position="116"/>
        <end position="125"/>
    </location>
</feature>
<sequence>MPAPPAVAEDPEGQRWYSFLATPPRSPPTEGASWGSRGFAEDFFAKSPPYAAVSFMPDPYDSPRSATAHSMRSGQPSPFGSEQYPARSPVRQSSRVEVLSSNADETKSDAQTSADAHPHGVESVD</sequence>
<proteinExistence type="predicted"/>
<feature type="region of interest" description="Disordered" evidence="1">
    <location>
        <begin position="1"/>
        <end position="36"/>
    </location>
</feature>